<evidence type="ECO:0000259" key="2">
    <source>
        <dbReference type="Pfam" id="PF17898"/>
    </source>
</evidence>
<evidence type="ECO:0000313" key="4">
    <source>
        <dbReference type="Proteomes" id="UP000214688"/>
    </source>
</evidence>
<dbReference type="OrthoDB" id="2375836at2"/>
<dbReference type="Proteomes" id="UP000214688">
    <property type="component" value="Chromosome"/>
</dbReference>
<dbReference type="NCBIfam" id="NF040801">
    <property type="entry name" value="spore_GerD"/>
    <property type="match status" value="1"/>
</dbReference>
<dbReference type="KEGG" id="tab:CIG75_19550"/>
<evidence type="ECO:0000256" key="1">
    <source>
        <dbReference type="SAM" id="MobiDB-lite"/>
    </source>
</evidence>
<dbReference type="PROSITE" id="PS51257">
    <property type="entry name" value="PROKAR_LIPOPROTEIN"/>
    <property type="match status" value="1"/>
</dbReference>
<name>A0A223D605_9BACL</name>
<dbReference type="EMBL" id="CP022657">
    <property type="protein sequence ID" value="ASS76893.1"/>
    <property type="molecule type" value="Genomic_DNA"/>
</dbReference>
<organism evidence="3 4">
    <name type="scientific">Tumebacillus algifaecis</name>
    <dbReference type="NCBI Taxonomy" id="1214604"/>
    <lineage>
        <taxon>Bacteria</taxon>
        <taxon>Bacillati</taxon>
        <taxon>Bacillota</taxon>
        <taxon>Bacilli</taxon>
        <taxon>Bacillales</taxon>
        <taxon>Alicyclobacillaceae</taxon>
        <taxon>Tumebacillus</taxon>
    </lineage>
</organism>
<dbReference type="AlphaFoldDB" id="A0A223D605"/>
<protein>
    <recommendedName>
        <fullName evidence="2">Spore germination GerD central core domain-containing protein</fullName>
    </recommendedName>
</protein>
<evidence type="ECO:0000313" key="3">
    <source>
        <dbReference type="EMBL" id="ASS76893.1"/>
    </source>
</evidence>
<accession>A0A223D605</accession>
<feature type="compositionally biased region" description="Basic and acidic residues" evidence="1">
    <location>
        <begin position="212"/>
        <end position="231"/>
    </location>
</feature>
<keyword evidence="4" id="KW-1185">Reference proteome</keyword>
<feature type="region of interest" description="Disordered" evidence="1">
    <location>
        <begin position="197"/>
        <end position="259"/>
    </location>
</feature>
<dbReference type="Pfam" id="PF17898">
    <property type="entry name" value="GerD"/>
    <property type="match status" value="1"/>
</dbReference>
<dbReference type="InterPro" id="IPR041262">
    <property type="entry name" value="GerD_central"/>
</dbReference>
<proteinExistence type="predicted"/>
<sequence length="259" mass="28313">MKMPWKIGAVSVAIILAFVISGGCGLQQKAGGGGGAQETDAKAQYNETKQMVLDILHTKEGMDTLKDIVRDPQFKRSLAINETDVQVAMLKALTDGTAHATLEEQMRNPKFATALAKSFKKDNEKVLKDLLKDPEYQEMMLSLLKSPDFSQSLYDLMKTPEYRKQTMAIMTQSLQNPEFKLLYLDLLKQAIREGTTELTPNEKQKAGVQSEGGEKKKKEKKESKKKEKSEGDSGNEEDSGGGEGGSEKEQGGGGESGGS</sequence>
<gene>
    <name evidence="3" type="ORF">CIG75_19550</name>
</gene>
<reference evidence="3 4" key="1">
    <citation type="journal article" date="2015" name="Int. J. Syst. Evol. Microbiol.">
        <title>Tumebacillus algifaecis sp. nov., isolated from decomposing algal scum.</title>
        <authorList>
            <person name="Wu Y.F."/>
            <person name="Zhang B."/>
            <person name="Xing P."/>
            <person name="Wu Q.L."/>
            <person name="Liu S.J."/>
        </authorList>
    </citation>
    <scope>NUCLEOTIDE SEQUENCE [LARGE SCALE GENOMIC DNA]</scope>
    <source>
        <strain evidence="3 4">THMBR28</strain>
    </source>
</reference>
<feature type="domain" description="Spore germination GerD central core" evidence="2">
    <location>
        <begin position="79"/>
        <end position="190"/>
    </location>
</feature>